<reference evidence="1 2" key="1">
    <citation type="journal article" date="2019" name="Genome Biol. Evol.">
        <title>Insights into the evolution of the New World diploid cottons (Gossypium, subgenus Houzingenia) based on genome sequencing.</title>
        <authorList>
            <person name="Grover C.E."/>
            <person name="Arick M.A. 2nd"/>
            <person name="Thrash A."/>
            <person name="Conover J.L."/>
            <person name="Sanders W.S."/>
            <person name="Peterson D.G."/>
            <person name="Frelichowski J.E."/>
            <person name="Scheffler J.A."/>
            <person name="Scheffler B.E."/>
            <person name="Wendel J.F."/>
        </authorList>
    </citation>
    <scope>NUCLEOTIDE SEQUENCE [LARGE SCALE GENOMIC DNA]</scope>
    <source>
        <strain evidence="1">1</strain>
        <tissue evidence="1">Leaf</tissue>
    </source>
</reference>
<gene>
    <name evidence="1" type="ORF">Goshw_025844</name>
</gene>
<dbReference type="AlphaFoldDB" id="A0A7J9N8H9"/>
<dbReference type="Proteomes" id="UP000593576">
    <property type="component" value="Unassembled WGS sequence"/>
</dbReference>
<evidence type="ECO:0000313" key="2">
    <source>
        <dbReference type="Proteomes" id="UP000593576"/>
    </source>
</evidence>
<comment type="caution">
    <text evidence="1">The sequence shown here is derived from an EMBL/GenBank/DDBJ whole genome shotgun (WGS) entry which is preliminary data.</text>
</comment>
<proteinExistence type="predicted"/>
<dbReference type="EMBL" id="JABFAF010275234">
    <property type="protein sequence ID" value="MBA0879437.1"/>
    <property type="molecule type" value="Genomic_DNA"/>
</dbReference>
<protein>
    <submittedName>
        <fullName evidence="1">Uncharacterized protein</fullName>
    </submittedName>
</protein>
<keyword evidence="2" id="KW-1185">Reference proteome</keyword>
<dbReference type="OrthoDB" id="10277213at2759"/>
<evidence type="ECO:0000313" key="1">
    <source>
        <dbReference type="EMBL" id="MBA0879437.1"/>
    </source>
</evidence>
<accession>A0A7J9N8H9</accession>
<sequence>MKMLNGEPLGWSSMRFCTDAKTSIGSLCLKLGELSDMLICSY</sequence>
<name>A0A7J9N8H9_GOSSC</name>
<organism evidence="1 2">
    <name type="scientific">Gossypium schwendimanii</name>
    <name type="common">Cotton</name>
    <dbReference type="NCBI Taxonomy" id="34291"/>
    <lineage>
        <taxon>Eukaryota</taxon>
        <taxon>Viridiplantae</taxon>
        <taxon>Streptophyta</taxon>
        <taxon>Embryophyta</taxon>
        <taxon>Tracheophyta</taxon>
        <taxon>Spermatophyta</taxon>
        <taxon>Magnoliopsida</taxon>
        <taxon>eudicotyledons</taxon>
        <taxon>Gunneridae</taxon>
        <taxon>Pentapetalae</taxon>
        <taxon>rosids</taxon>
        <taxon>malvids</taxon>
        <taxon>Malvales</taxon>
        <taxon>Malvaceae</taxon>
        <taxon>Malvoideae</taxon>
        <taxon>Gossypium</taxon>
    </lineage>
</organism>